<dbReference type="Proteomes" id="UP000644660">
    <property type="component" value="Unassembled WGS sequence"/>
</dbReference>
<feature type="compositionally biased region" description="Basic residues" evidence="8">
    <location>
        <begin position="159"/>
        <end position="171"/>
    </location>
</feature>
<evidence type="ECO:0000256" key="2">
    <source>
        <dbReference type="ARBA" id="ARBA00004604"/>
    </source>
</evidence>
<name>A0A8H2VC60_9SACH</name>
<protein>
    <recommendedName>
        <fullName evidence="7">Regulator of rDNA transcription 14</fullName>
    </recommendedName>
</protein>
<organism evidence="9 10">
    <name type="scientific">Maudiozyma barnettii</name>
    <dbReference type="NCBI Taxonomy" id="61262"/>
    <lineage>
        <taxon>Eukaryota</taxon>
        <taxon>Fungi</taxon>
        <taxon>Dikarya</taxon>
        <taxon>Ascomycota</taxon>
        <taxon>Saccharomycotina</taxon>
        <taxon>Saccharomycetes</taxon>
        <taxon>Saccharomycetales</taxon>
        <taxon>Saccharomycetaceae</taxon>
        <taxon>Maudiozyma</taxon>
    </lineage>
</organism>
<reference evidence="9 10" key="1">
    <citation type="submission" date="2020-05" db="EMBL/GenBank/DDBJ databases">
        <authorList>
            <person name="Casaregola S."/>
            <person name="Devillers H."/>
            <person name="Grondin C."/>
        </authorList>
    </citation>
    <scope>NUCLEOTIDE SEQUENCE [LARGE SCALE GENOMIC DNA]</scope>
    <source>
        <strain evidence="9 10">CLIB 1767</strain>
    </source>
</reference>
<evidence type="ECO:0000256" key="4">
    <source>
        <dbReference type="ARBA" id="ARBA00023015"/>
    </source>
</evidence>
<keyword evidence="4 7" id="KW-0805">Transcription regulation</keyword>
<dbReference type="OrthoDB" id="4069371at2759"/>
<dbReference type="AlphaFoldDB" id="A0A8H2VC60"/>
<evidence type="ECO:0000256" key="1">
    <source>
        <dbReference type="ARBA" id="ARBA00002711"/>
    </source>
</evidence>
<dbReference type="InterPro" id="IPR031404">
    <property type="entry name" value="Rrt14"/>
</dbReference>
<keyword evidence="6 7" id="KW-0539">Nucleus</keyword>
<proteinExistence type="inferred from homology"/>
<evidence type="ECO:0000256" key="3">
    <source>
        <dbReference type="ARBA" id="ARBA00007142"/>
    </source>
</evidence>
<comment type="subcellular location">
    <subcellularLocation>
        <location evidence="2 7">Nucleus</location>
        <location evidence="2 7">Nucleolus</location>
    </subcellularLocation>
</comment>
<evidence type="ECO:0000256" key="8">
    <source>
        <dbReference type="SAM" id="MobiDB-lite"/>
    </source>
</evidence>
<feature type="compositionally biased region" description="Acidic residues" evidence="8">
    <location>
        <begin position="201"/>
        <end position="217"/>
    </location>
</feature>
<dbReference type="GO" id="GO:0005730">
    <property type="term" value="C:nucleolus"/>
    <property type="evidence" value="ECO:0007669"/>
    <property type="project" value="UniProtKB-SubCell"/>
</dbReference>
<dbReference type="Pfam" id="PF17075">
    <property type="entry name" value="RRT14"/>
    <property type="match status" value="1"/>
</dbReference>
<comment type="caution">
    <text evidence="9">The sequence shown here is derived from an EMBL/GenBank/DDBJ whole genome shotgun (WGS) entry which is preliminary data.</text>
</comment>
<accession>A0A8H2VC60</accession>
<dbReference type="EMBL" id="CAEFZW010000001">
    <property type="protein sequence ID" value="CAB4252548.1"/>
    <property type="molecule type" value="Genomic_DNA"/>
</dbReference>
<evidence type="ECO:0000313" key="9">
    <source>
        <dbReference type="EMBL" id="CAB4252548.1"/>
    </source>
</evidence>
<keyword evidence="10" id="KW-1185">Reference proteome</keyword>
<evidence type="ECO:0000256" key="6">
    <source>
        <dbReference type="ARBA" id="ARBA00023242"/>
    </source>
</evidence>
<evidence type="ECO:0000256" key="7">
    <source>
        <dbReference type="RuleBase" id="RU362137"/>
    </source>
</evidence>
<comment type="function">
    <text evidence="1 7">Involved in ribosome biogenesis, probably through modulation of rDNA transcription.</text>
</comment>
<keyword evidence="5 7" id="KW-0804">Transcription</keyword>
<evidence type="ECO:0000313" key="10">
    <source>
        <dbReference type="Proteomes" id="UP000644660"/>
    </source>
</evidence>
<feature type="region of interest" description="Disordered" evidence="8">
    <location>
        <begin position="155"/>
        <end position="217"/>
    </location>
</feature>
<evidence type="ECO:0000256" key="5">
    <source>
        <dbReference type="ARBA" id="ARBA00023163"/>
    </source>
</evidence>
<gene>
    <name evidence="7" type="primary">RRT14</name>
    <name evidence="9" type="ORF">KABA2_01S16192</name>
</gene>
<sequence>MSSFSNVTELHATSAVNGILSKILPGMKEIQPNKNKNQINKQKKVKGSKAQLIDHNLKKMIALQQRDIYKIKKKEKLQKKNSLKQRQADYNKLEKNAKLKVLEKHKLDGKLTEREAEYLDKLTKKSIKNAKSWDLDDEEKEESLELQEYILKNTITNKNHSRSNKRRQKVKQFKEDIQESNNVSDHRYAGLTLGLAPVGLSDEEESSSEEEQENDDW</sequence>
<comment type="similarity">
    <text evidence="3 7">Belongs to the RRT14 family.</text>
</comment>